<dbReference type="GO" id="GO:0006304">
    <property type="term" value="P:DNA modification"/>
    <property type="evidence" value="ECO:0007669"/>
    <property type="project" value="InterPro"/>
</dbReference>
<gene>
    <name evidence="2" type="ORF">HMF3257_26405</name>
</gene>
<protein>
    <recommendedName>
        <fullName evidence="1">EcoEI R protein C-terminal domain-containing protein</fullName>
    </recommendedName>
</protein>
<feature type="domain" description="EcoEI R protein C-terminal" evidence="1">
    <location>
        <begin position="17"/>
        <end position="88"/>
    </location>
</feature>
<dbReference type="GO" id="GO:0003677">
    <property type="term" value="F:DNA binding"/>
    <property type="evidence" value="ECO:0007669"/>
    <property type="project" value="InterPro"/>
</dbReference>
<organism evidence="2 3">
    <name type="scientific">Spirosoma telluris</name>
    <dbReference type="NCBI Taxonomy" id="2183553"/>
    <lineage>
        <taxon>Bacteria</taxon>
        <taxon>Pseudomonadati</taxon>
        <taxon>Bacteroidota</taxon>
        <taxon>Cytophagia</taxon>
        <taxon>Cytophagales</taxon>
        <taxon>Cytophagaceae</taxon>
        <taxon>Spirosoma</taxon>
    </lineage>
</organism>
<dbReference type="GO" id="GO:0003824">
    <property type="term" value="F:catalytic activity"/>
    <property type="evidence" value="ECO:0007669"/>
    <property type="project" value="InterPro"/>
</dbReference>
<keyword evidence="3" id="KW-1185">Reference proteome</keyword>
<dbReference type="OrthoDB" id="9759819at2"/>
<reference evidence="2 3" key="1">
    <citation type="submission" date="2018-06" db="EMBL/GenBank/DDBJ databases">
        <title>Spirosoma sp. HMF3257 Genome sequencing and assembly.</title>
        <authorList>
            <person name="Kang H."/>
            <person name="Cha I."/>
            <person name="Kim H."/>
            <person name="Kang J."/>
            <person name="Joh K."/>
        </authorList>
    </citation>
    <scope>NUCLEOTIDE SEQUENCE [LARGE SCALE GENOMIC DNA]</scope>
    <source>
        <strain evidence="2 3">HMF3257</strain>
    </source>
</reference>
<dbReference type="AlphaFoldDB" id="A0A327NTA4"/>
<dbReference type="Proteomes" id="UP000249016">
    <property type="component" value="Unassembled WGS sequence"/>
</dbReference>
<evidence type="ECO:0000313" key="2">
    <source>
        <dbReference type="EMBL" id="RAI78620.1"/>
    </source>
</evidence>
<comment type="caution">
    <text evidence="2">The sequence shown here is derived from an EMBL/GenBank/DDBJ whole genome shotgun (WGS) entry which is preliminary data.</text>
</comment>
<dbReference type="EMBL" id="QLII01000001">
    <property type="protein sequence ID" value="RAI78620.1"/>
    <property type="molecule type" value="Genomic_DNA"/>
</dbReference>
<evidence type="ECO:0000259" key="1">
    <source>
        <dbReference type="Pfam" id="PF08463"/>
    </source>
</evidence>
<proteinExistence type="predicted"/>
<accession>A0A327NTA4</accession>
<dbReference type="InterPro" id="IPR013670">
    <property type="entry name" value="EcoEI_R_C_dom"/>
</dbReference>
<evidence type="ECO:0000313" key="3">
    <source>
        <dbReference type="Proteomes" id="UP000249016"/>
    </source>
</evidence>
<sequence length="96" mass="10985">MMSTSFWSADGRIMSSEEFLEALYGTLPDFFKDEAELRIIWSNPMTPKTLLANLAEAGYGKDELVALPRLIQAENRDLFDVLDYISLARESKLDEY</sequence>
<name>A0A327NTA4_9BACT</name>
<dbReference type="Pfam" id="PF08463">
    <property type="entry name" value="EcoEI_R_C"/>
    <property type="match status" value="1"/>
</dbReference>